<evidence type="ECO:0000313" key="2">
    <source>
        <dbReference type="EMBL" id="VVO24515.1"/>
    </source>
</evidence>
<evidence type="ECO:0000313" key="3">
    <source>
        <dbReference type="Proteomes" id="UP000381093"/>
    </source>
</evidence>
<protein>
    <submittedName>
        <fullName evidence="2">Uncharacterized protein</fullName>
    </submittedName>
</protein>
<sequence>MAKTVLHARREGVQFFMNTESSSPNSEHRNRYRLFKTENFGRDKVGWVAVGSIAGQALIATQGEVERFEACSEIFDSKRPRQYRDRGHIRGVPGKWEGEAFPARLVLIRDATVSASLLAILSSAAFAVSFTEAYLHFYFLRLVKIFRFCTDESLSKPGIVLMTFFPAIET</sequence>
<gene>
    <name evidence="2" type="ORF">PS710_04515</name>
</gene>
<dbReference type="EMBL" id="CABVHW010000018">
    <property type="protein sequence ID" value="VVO24515.1"/>
    <property type="molecule type" value="Genomic_DNA"/>
</dbReference>
<feature type="transmembrane region" description="Helical" evidence="1">
    <location>
        <begin position="117"/>
        <end position="139"/>
    </location>
</feature>
<evidence type="ECO:0000256" key="1">
    <source>
        <dbReference type="SAM" id="Phobius"/>
    </source>
</evidence>
<keyword evidence="1" id="KW-1133">Transmembrane helix</keyword>
<organism evidence="2 3">
    <name type="scientific">Pseudomonas fluorescens</name>
    <dbReference type="NCBI Taxonomy" id="294"/>
    <lineage>
        <taxon>Bacteria</taxon>
        <taxon>Pseudomonadati</taxon>
        <taxon>Pseudomonadota</taxon>
        <taxon>Gammaproteobacteria</taxon>
        <taxon>Pseudomonadales</taxon>
        <taxon>Pseudomonadaceae</taxon>
        <taxon>Pseudomonas</taxon>
    </lineage>
</organism>
<dbReference type="AlphaFoldDB" id="A0A5E7ECJ7"/>
<dbReference type="Proteomes" id="UP000381093">
    <property type="component" value="Unassembled WGS sequence"/>
</dbReference>
<dbReference type="RefSeq" id="WP_191627587.1">
    <property type="nucleotide sequence ID" value="NZ_CABVHW010000018.1"/>
</dbReference>
<accession>A0A5E7ECJ7</accession>
<keyword evidence="1" id="KW-0472">Membrane</keyword>
<reference evidence="2 3" key="1">
    <citation type="submission" date="2019-09" db="EMBL/GenBank/DDBJ databases">
        <authorList>
            <person name="Chandra G."/>
            <person name="Truman W A."/>
        </authorList>
    </citation>
    <scope>NUCLEOTIDE SEQUENCE [LARGE SCALE GENOMIC DNA]</scope>
    <source>
        <strain evidence="2">PS710</strain>
    </source>
</reference>
<keyword evidence="1" id="KW-0812">Transmembrane</keyword>
<name>A0A5E7ECJ7_PSEFL</name>
<proteinExistence type="predicted"/>